<feature type="region of interest" description="Disordered" evidence="4">
    <location>
        <begin position="794"/>
        <end position="865"/>
    </location>
</feature>
<name>A0A3P6UW15_LITSI</name>
<organism evidence="7 8">
    <name type="scientific">Litomosoides sigmodontis</name>
    <name type="common">Filarial nematode worm</name>
    <dbReference type="NCBI Taxonomy" id="42156"/>
    <lineage>
        <taxon>Eukaryota</taxon>
        <taxon>Metazoa</taxon>
        <taxon>Ecdysozoa</taxon>
        <taxon>Nematoda</taxon>
        <taxon>Chromadorea</taxon>
        <taxon>Rhabditida</taxon>
        <taxon>Spirurina</taxon>
        <taxon>Spiruromorpha</taxon>
        <taxon>Filarioidea</taxon>
        <taxon>Onchocercidae</taxon>
        <taxon>Litomosoides</taxon>
    </lineage>
</organism>
<feature type="compositionally biased region" description="Basic and acidic residues" evidence="4">
    <location>
        <begin position="657"/>
        <end position="678"/>
    </location>
</feature>
<proteinExistence type="predicted"/>
<feature type="chain" id="PRO_5018144463" description="EF-hand domain-containing protein" evidence="5">
    <location>
        <begin position="20"/>
        <end position="1244"/>
    </location>
</feature>
<dbReference type="Gene3D" id="1.10.238.10">
    <property type="entry name" value="EF-hand"/>
    <property type="match status" value="2"/>
</dbReference>
<feature type="domain" description="EF-hand" evidence="6">
    <location>
        <begin position="123"/>
        <end position="158"/>
    </location>
</feature>
<dbReference type="SMART" id="SM00054">
    <property type="entry name" value="EFh"/>
    <property type="match status" value="6"/>
</dbReference>
<dbReference type="GO" id="GO:0005509">
    <property type="term" value="F:calcium ion binding"/>
    <property type="evidence" value="ECO:0007669"/>
    <property type="project" value="InterPro"/>
</dbReference>
<keyword evidence="8" id="KW-1185">Reference proteome</keyword>
<feature type="compositionally biased region" description="Basic residues" evidence="4">
    <location>
        <begin position="730"/>
        <end position="742"/>
    </location>
</feature>
<dbReference type="PANTHER" id="PTHR10827">
    <property type="entry name" value="RETICULOCALBIN"/>
    <property type="match status" value="1"/>
</dbReference>
<evidence type="ECO:0000256" key="1">
    <source>
        <dbReference type="ARBA" id="ARBA00022723"/>
    </source>
</evidence>
<sequence length="1244" mass="139372">MSRLYALFIATSILLHITALSTVNRYMAHYDLTRDGKVDSRELRTIAYMNHKLPPTISDNIFRKADRNGDKFIDHIEIVAAARLIQRHVAEATLRWLEDHDADGDGLLSEAELFESIYMEHGLSASDIGGCFRESDTNKDGHLTFSELVGTLHCSRLLALKEAKELLKYKVEQQQQQQQQPVGIVNKILEIRNCQIMSKQRIYDTDGDHRLNIQEAQVLAELRYDIEPGYATIVFADVNHREDRMINELELIDFLTKLREEAATTALNKLSSLDQNGDKAISFSELLHEYEHQLKKSVLKKIFNKVDVNKNVHIDPIEFISLENVIADEIRLQAMQNDSAQNYSVTENAITSLPALIIFNPSKHKHNQQSSKQRKRRSAPEADTKLMISDQSQPGIRELVASNASNVHFSTVVTAVPKFLKSGEDYQKLLSDGTKIMSELFTNSERGESKNVNESTDAKKIRDKSISDEDISSLNNFASALTKRSRIDENGGAGSENAPLHINDPNMVYVKKFEKFFDFLQKAIKKISKAVKENTAKQDDLQSPLRSINIIKHSNPTADNNSNIDVNETTKIAATVVQKPIVMPTTTIETLKISKNFSSTTHEKARNEKNLIVHTPIDGTEYKTVMSKKFDGLFSVPFLQFREGEDEVEVKMINYEGGEHEGEDDTHNSRNVAEKNEMPFEDVDERNCTLDAHQTDSSNSDDSSAQSAKLMKQHKCNTKIGKSNGISSKLLRKISTKSKKMRLPSESNKESENQTKRKQNLQDKLLAKTNSLKASLSSSKHSSNETTREMIPDAMNDDKASDASAKRSNFNETSTDDQLIHESLHSQLTADRDDGSADNESDSTRPEKVSAKRKGHKLLSSRGEVNVSGEKAVNEFASTALTLVMDKQSKGYAIPELLRSTGESAAIDRNDRRIHPQAQTTNSQEQPQLPASKSQTVSNASGEEDELFDEVLNDILNVKISELHRTTISNVAKSNRHMANDSQTNTMLSLKLEKNDTILQMPEIPTVIITTSPSQMSTSQSSTLATAASSSEISPLIAAANSELFSTTIDDAATAAETSASPDSMNNSNSVKSSDIIFADATRRMKNEIANERSAEVAVIQKKRKNHIQKKPSNNGDDNISAHDVNDSVANATDVIASKKKLRYERRLKAKYQSKMCSSNKRCTCKVITSLERHENASSQSTKATENDDLKIAEKNGTESFHRNFEQSPSQVNDWRRQKVDELLLRVVQEYQAYLRNRENEMRN</sequence>
<dbReference type="EMBL" id="UYRX01000549">
    <property type="protein sequence ID" value="VDK83718.1"/>
    <property type="molecule type" value="Genomic_DNA"/>
</dbReference>
<evidence type="ECO:0000256" key="3">
    <source>
        <dbReference type="ARBA" id="ARBA00022837"/>
    </source>
</evidence>
<dbReference type="AlphaFoldDB" id="A0A3P6UW15"/>
<dbReference type="PROSITE" id="PS50222">
    <property type="entry name" value="EF_HAND_2"/>
    <property type="match status" value="2"/>
</dbReference>
<dbReference type="InterPro" id="IPR011992">
    <property type="entry name" value="EF-hand-dom_pair"/>
</dbReference>
<dbReference type="OrthoDB" id="5877777at2759"/>
<feature type="region of interest" description="Disordered" evidence="4">
    <location>
        <begin position="361"/>
        <end position="390"/>
    </location>
</feature>
<keyword evidence="1" id="KW-0479">Metal-binding</keyword>
<feature type="compositionally biased region" description="Polar residues" evidence="4">
    <location>
        <begin position="806"/>
        <end position="817"/>
    </location>
</feature>
<dbReference type="SUPFAM" id="SSF47473">
    <property type="entry name" value="EF-hand"/>
    <property type="match status" value="2"/>
</dbReference>
<evidence type="ECO:0000259" key="6">
    <source>
        <dbReference type="PROSITE" id="PS50222"/>
    </source>
</evidence>
<feature type="region of interest" description="Disordered" evidence="4">
    <location>
        <begin position="1103"/>
        <end position="1125"/>
    </location>
</feature>
<keyword evidence="3" id="KW-0106">Calcium</keyword>
<feature type="compositionally biased region" description="Basic and acidic residues" evidence="4">
    <location>
        <begin position="794"/>
        <end position="805"/>
    </location>
</feature>
<feature type="region of interest" description="Disordered" evidence="4">
    <location>
        <begin position="656"/>
        <end position="759"/>
    </location>
</feature>
<dbReference type="InterPro" id="IPR002048">
    <property type="entry name" value="EF_hand_dom"/>
</dbReference>
<keyword evidence="5" id="KW-0732">Signal</keyword>
<feature type="domain" description="EF-hand" evidence="6">
    <location>
        <begin position="53"/>
        <end position="88"/>
    </location>
</feature>
<feature type="compositionally biased region" description="Polar residues" evidence="4">
    <location>
        <begin position="918"/>
        <end position="941"/>
    </location>
</feature>
<feature type="region of interest" description="Disordered" evidence="4">
    <location>
        <begin position="918"/>
        <end position="943"/>
    </location>
</feature>
<dbReference type="InterPro" id="IPR018247">
    <property type="entry name" value="EF_Hand_1_Ca_BS"/>
</dbReference>
<evidence type="ECO:0000256" key="4">
    <source>
        <dbReference type="SAM" id="MobiDB-lite"/>
    </source>
</evidence>
<evidence type="ECO:0000313" key="8">
    <source>
        <dbReference type="Proteomes" id="UP000277928"/>
    </source>
</evidence>
<dbReference type="Proteomes" id="UP000277928">
    <property type="component" value="Unassembled WGS sequence"/>
</dbReference>
<feature type="compositionally biased region" description="Basic and acidic residues" evidence="4">
    <location>
        <begin position="818"/>
        <end position="835"/>
    </location>
</feature>
<feature type="compositionally biased region" description="Basic residues" evidence="4">
    <location>
        <begin position="362"/>
        <end position="377"/>
    </location>
</feature>
<gene>
    <name evidence="7" type="ORF">NLS_LOCUS6326</name>
</gene>
<dbReference type="PANTHER" id="PTHR10827:SF98">
    <property type="entry name" value="45 KDA CALCIUM-BINDING PROTEIN"/>
    <property type="match status" value="1"/>
</dbReference>
<dbReference type="PROSITE" id="PS00018">
    <property type="entry name" value="EF_HAND_1"/>
    <property type="match status" value="2"/>
</dbReference>
<accession>A0A3P6UW15</accession>
<protein>
    <recommendedName>
        <fullName evidence="6">EF-hand domain-containing protein</fullName>
    </recommendedName>
</protein>
<evidence type="ECO:0000256" key="5">
    <source>
        <dbReference type="SAM" id="SignalP"/>
    </source>
</evidence>
<keyword evidence="2" id="KW-0677">Repeat</keyword>
<dbReference type="Pfam" id="PF13202">
    <property type="entry name" value="EF-hand_5"/>
    <property type="match status" value="1"/>
</dbReference>
<dbReference type="STRING" id="42156.A0A3P6UW15"/>
<feature type="signal peptide" evidence="5">
    <location>
        <begin position="1"/>
        <end position="19"/>
    </location>
</feature>
<reference evidence="7 8" key="1">
    <citation type="submission" date="2018-08" db="EMBL/GenBank/DDBJ databases">
        <authorList>
            <person name="Laetsch R D."/>
            <person name="Stevens L."/>
            <person name="Kumar S."/>
            <person name="Blaxter L. M."/>
        </authorList>
    </citation>
    <scope>NUCLEOTIDE SEQUENCE [LARGE SCALE GENOMIC DNA]</scope>
</reference>
<evidence type="ECO:0000313" key="7">
    <source>
        <dbReference type="EMBL" id="VDK83718.1"/>
    </source>
</evidence>
<evidence type="ECO:0000256" key="2">
    <source>
        <dbReference type="ARBA" id="ARBA00022737"/>
    </source>
</evidence>